<proteinExistence type="predicted"/>
<evidence type="ECO:0000256" key="1">
    <source>
        <dbReference type="SAM" id="MobiDB-lite"/>
    </source>
</evidence>
<reference evidence="2 3" key="1">
    <citation type="submission" date="2015-09" db="EMBL/GenBank/DDBJ databases">
        <authorList>
            <person name="Jackson K.R."/>
            <person name="Lunt B.L."/>
            <person name="Fisher J.N.B."/>
            <person name="Gardner A.V."/>
            <person name="Bailey M.E."/>
            <person name="Deus L.M."/>
            <person name="Earl A.S."/>
            <person name="Gibby P.D."/>
            <person name="Hartmann K.A."/>
            <person name="Liu J.E."/>
            <person name="Manci A.M."/>
            <person name="Nielsen D.A."/>
            <person name="Solomon M.B."/>
            <person name="Breakwell D.P."/>
            <person name="Burnett S.H."/>
            <person name="Grose J.H."/>
        </authorList>
    </citation>
    <scope>NUCLEOTIDE SEQUENCE [LARGE SCALE GENOMIC DNA]</scope>
    <source>
        <strain evidence="2 3">2789STDY5608636</strain>
    </source>
</reference>
<organism evidence="2 3">
    <name type="scientific">Bordetella pseudohinzii</name>
    <dbReference type="NCBI Taxonomy" id="1331258"/>
    <lineage>
        <taxon>Bacteria</taxon>
        <taxon>Pseudomonadati</taxon>
        <taxon>Pseudomonadota</taxon>
        <taxon>Betaproteobacteria</taxon>
        <taxon>Burkholderiales</taxon>
        <taxon>Alcaligenaceae</taxon>
        <taxon>Bordetella</taxon>
    </lineage>
</organism>
<dbReference type="RefSeq" id="WP_231584788.1">
    <property type="nucleotide sequence ID" value="NZ_CAJGUP010000217.1"/>
</dbReference>
<accession>A0A0M7G3S4</accession>
<dbReference type="AlphaFoldDB" id="A0A0M7G3S4"/>
<evidence type="ECO:0000313" key="3">
    <source>
        <dbReference type="Proteomes" id="UP000053096"/>
    </source>
</evidence>
<dbReference type="Proteomes" id="UP000053096">
    <property type="component" value="Unassembled WGS sequence"/>
</dbReference>
<gene>
    <name evidence="2" type="ORF">ERS370011_02748</name>
</gene>
<evidence type="ECO:0000313" key="2">
    <source>
        <dbReference type="EMBL" id="CUI89694.1"/>
    </source>
</evidence>
<evidence type="ECO:0008006" key="4">
    <source>
        <dbReference type="Google" id="ProtNLM"/>
    </source>
</evidence>
<protein>
    <recommendedName>
        <fullName evidence="4">Pilus assembly protein</fullName>
    </recommendedName>
</protein>
<feature type="region of interest" description="Disordered" evidence="1">
    <location>
        <begin position="1"/>
        <end position="55"/>
    </location>
</feature>
<name>A0A0M7G3S4_9BORD</name>
<dbReference type="EMBL" id="CYTV01000007">
    <property type="protein sequence ID" value="CUI89694.1"/>
    <property type="molecule type" value="Genomic_DNA"/>
</dbReference>
<feature type="compositionally biased region" description="Basic residues" evidence="1">
    <location>
        <begin position="1"/>
        <end position="13"/>
    </location>
</feature>
<sequence length="254" mass="28016">MKPKRSSYRRRPCLPRQPRSGKLRLLQTADKRKVLPVDADMPKPGPACRDTPWPSRPERPWQRLYRQGGQALPEMLVLTGTLALLWFGVHQLSESRMAVLETAQASRRWAFAVARAETPPPADRGLSLSVLKPMQAPDSAASPSGQALVAEWLALPAHWAAVRAHAGQGMPARQTILAAGAGHASDARTAQQRLGRSAHGWTHAAAESLRQARTLDLALQGLDRPWGQRRVHTDWLMPWADVVPAGRQAPRGRR</sequence>